<dbReference type="InterPro" id="IPR049453">
    <property type="entry name" value="Memb_transporter_dom"/>
</dbReference>
<protein>
    <submittedName>
        <fullName evidence="10">FUSC family protein</fullName>
    </submittedName>
</protein>
<feature type="transmembrane region" description="Helical" evidence="8">
    <location>
        <begin position="38"/>
        <end position="57"/>
    </location>
</feature>
<dbReference type="RefSeq" id="WP_169385158.1">
    <property type="nucleotide sequence ID" value="NZ_JAAXLA010000093.1"/>
</dbReference>
<feature type="transmembrane region" description="Helical" evidence="8">
    <location>
        <begin position="435"/>
        <end position="451"/>
    </location>
</feature>
<evidence type="ECO:0000259" key="9">
    <source>
        <dbReference type="Pfam" id="PF13515"/>
    </source>
</evidence>
<evidence type="ECO:0000256" key="3">
    <source>
        <dbReference type="ARBA" id="ARBA00022692"/>
    </source>
</evidence>
<evidence type="ECO:0000256" key="6">
    <source>
        <dbReference type="ARBA" id="ARBA00043993"/>
    </source>
</evidence>
<evidence type="ECO:0000256" key="1">
    <source>
        <dbReference type="ARBA" id="ARBA00004651"/>
    </source>
</evidence>
<feature type="transmembrane region" description="Helical" evidence="8">
    <location>
        <begin position="138"/>
        <end position="161"/>
    </location>
</feature>
<feature type="compositionally biased region" description="Low complexity" evidence="7">
    <location>
        <begin position="332"/>
        <end position="341"/>
    </location>
</feature>
<evidence type="ECO:0000256" key="5">
    <source>
        <dbReference type="ARBA" id="ARBA00023136"/>
    </source>
</evidence>
<feature type="transmembrane region" description="Helical" evidence="8">
    <location>
        <begin position="457"/>
        <end position="474"/>
    </location>
</feature>
<dbReference type="EMBL" id="JAAXLA010000093">
    <property type="protein sequence ID" value="NMI01643.1"/>
    <property type="molecule type" value="Genomic_DNA"/>
</dbReference>
<evidence type="ECO:0000313" key="10">
    <source>
        <dbReference type="EMBL" id="NMI01643.1"/>
    </source>
</evidence>
<reference evidence="10 11" key="1">
    <citation type="submission" date="2020-04" db="EMBL/GenBank/DDBJ databases">
        <authorList>
            <person name="Klaysubun C."/>
            <person name="Duangmal K."/>
            <person name="Lipun K."/>
        </authorList>
    </citation>
    <scope>NUCLEOTIDE SEQUENCE [LARGE SCALE GENOMIC DNA]</scope>
    <source>
        <strain evidence="10 11">K10HN5</strain>
    </source>
</reference>
<dbReference type="Proteomes" id="UP000820669">
    <property type="component" value="Unassembled WGS sequence"/>
</dbReference>
<evidence type="ECO:0000256" key="8">
    <source>
        <dbReference type="SAM" id="Phobius"/>
    </source>
</evidence>
<feature type="domain" description="Integral membrane bound transporter" evidence="9">
    <location>
        <begin position="394"/>
        <end position="520"/>
    </location>
</feature>
<comment type="caution">
    <text evidence="10">The sequence shown here is derived from an EMBL/GenBank/DDBJ whole genome shotgun (WGS) entry which is preliminary data.</text>
</comment>
<dbReference type="Pfam" id="PF13515">
    <property type="entry name" value="FUSC_2"/>
    <property type="match status" value="1"/>
</dbReference>
<dbReference type="PANTHER" id="PTHR30509:SF9">
    <property type="entry name" value="MULTIDRUG RESISTANCE PROTEIN MDTO"/>
    <property type="match status" value="1"/>
</dbReference>
<comment type="subcellular location">
    <subcellularLocation>
        <location evidence="1">Cell membrane</location>
        <topology evidence="1">Multi-pass membrane protein</topology>
    </subcellularLocation>
</comment>
<evidence type="ECO:0000313" key="11">
    <source>
        <dbReference type="Proteomes" id="UP000820669"/>
    </source>
</evidence>
<evidence type="ECO:0000256" key="2">
    <source>
        <dbReference type="ARBA" id="ARBA00022475"/>
    </source>
</evidence>
<sequence>MLTGIDPGLVRLRLAGIATASMVLAAAVMSGVRALAGQPVTVVLFAAVLAMISNLAVNEPDLRRRRVTTLLMIAPAAASITAGTLLAPHRLVADVVFVVVMMIAVYVRRFGPRGFALGMAVFMPFFFTQFLQATAAQLAWLLLAAATGVGSTLLLRGWVFAERPERTLDRLVRAFRAHLHALVEAVAHVLAAAPDDVEDALQDVRRRRTRLNETALLVEDNPEQRDRDDGDALALRILDAELAAERLAAATRRLVQDDTPVDENSRRALLAGMHGLGAASATGARTGMVSTLLDGAKRSVDALVAEPGGHEDRTQRVAFAVHRLADALGVAGRPAGAAPAGDETPPRPGRGHTDHEPGGPVAADDTARDTGAGEPEGLPLSTRQAVQVGVATSLAIVVGELISPARWYWAVIAAFVVFAGTTSRGDVLSRGSQRVVGTIGGVIAGMALAVLVGDHHLVALLLMFCCVFLALYLVRISQALMAFWITAVLALLYGLIGQFSVETLVLRIEETAVGAAMGMLAGYLILPRRTREVFGAALDDLVDTADAVLATAVDRILGRQPDTPPVELARRMDDALNTLRQRAKPLDNPLPWRRGRSGYQRALRVLSGVDHYARSLARLSDGVRVPGWAPTLEPAADRVRANLDALRQVLLRRAAGEFRSAEDLVDAAEADAAHTADSRLRAEMLGAARLLRRIDQAVVGFAPALDRRDEATQSRAASAGARLDENR</sequence>
<feature type="transmembrane region" description="Helical" evidence="8">
    <location>
        <begin position="481"/>
        <end position="499"/>
    </location>
</feature>
<dbReference type="PANTHER" id="PTHR30509">
    <property type="entry name" value="P-HYDROXYBENZOIC ACID EFFLUX PUMP SUBUNIT-RELATED"/>
    <property type="match status" value="1"/>
</dbReference>
<keyword evidence="2" id="KW-1003">Cell membrane</keyword>
<feature type="region of interest" description="Disordered" evidence="7">
    <location>
        <begin position="332"/>
        <end position="379"/>
    </location>
</feature>
<organism evidence="10 11">
    <name type="scientific">Pseudonocardia acidicola</name>
    <dbReference type="NCBI Taxonomy" id="2724939"/>
    <lineage>
        <taxon>Bacteria</taxon>
        <taxon>Bacillati</taxon>
        <taxon>Actinomycetota</taxon>
        <taxon>Actinomycetes</taxon>
        <taxon>Pseudonocardiales</taxon>
        <taxon>Pseudonocardiaceae</taxon>
        <taxon>Pseudonocardia</taxon>
    </lineage>
</organism>
<keyword evidence="4 8" id="KW-1133">Transmembrane helix</keyword>
<name>A0ABX1SLC3_9PSEU</name>
<keyword evidence="11" id="KW-1185">Reference proteome</keyword>
<feature type="transmembrane region" description="Helical" evidence="8">
    <location>
        <begin position="12"/>
        <end position="32"/>
    </location>
</feature>
<feature type="transmembrane region" description="Helical" evidence="8">
    <location>
        <begin position="91"/>
        <end position="107"/>
    </location>
</feature>
<accession>A0ABX1SLC3</accession>
<feature type="transmembrane region" description="Helical" evidence="8">
    <location>
        <begin position="505"/>
        <end position="526"/>
    </location>
</feature>
<evidence type="ECO:0000256" key="4">
    <source>
        <dbReference type="ARBA" id="ARBA00022989"/>
    </source>
</evidence>
<feature type="transmembrane region" description="Helical" evidence="8">
    <location>
        <begin position="69"/>
        <end position="85"/>
    </location>
</feature>
<keyword evidence="5 8" id="KW-0472">Membrane</keyword>
<evidence type="ECO:0000256" key="7">
    <source>
        <dbReference type="SAM" id="MobiDB-lite"/>
    </source>
</evidence>
<feature type="transmembrane region" description="Helical" evidence="8">
    <location>
        <begin position="114"/>
        <end position="132"/>
    </location>
</feature>
<feature type="transmembrane region" description="Helical" evidence="8">
    <location>
        <begin position="407"/>
        <end position="423"/>
    </location>
</feature>
<proteinExistence type="inferred from homology"/>
<comment type="similarity">
    <text evidence="6">Belongs to the YccS/YhfK family.</text>
</comment>
<gene>
    <name evidence="10" type="ORF">HF526_30735</name>
</gene>
<keyword evidence="3 8" id="KW-0812">Transmembrane</keyword>